<feature type="binding site" evidence="11">
    <location>
        <position position="129"/>
    </location>
    <ligand>
        <name>S-adenosyl-L-methionine</name>
        <dbReference type="ChEBI" id="CHEBI:59789"/>
    </ligand>
</feature>
<dbReference type="InterPro" id="IPR002877">
    <property type="entry name" value="RNA_MeTrfase_FtsJ_dom"/>
</dbReference>
<accession>A0A239Q0Q7</accession>
<dbReference type="Proteomes" id="UP000198346">
    <property type="component" value="Unassembled WGS sequence"/>
</dbReference>
<evidence type="ECO:0000256" key="6">
    <source>
        <dbReference type="ARBA" id="ARBA00038861"/>
    </source>
</evidence>
<organism evidence="14 15">
    <name type="scientific">Amphiplicatus metriothermophilus</name>
    <dbReference type="NCBI Taxonomy" id="1519374"/>
    <lineage>
        <taxon>Bacteria</taxon>
        <taxon>Pseudomonadati</taxon>
        <taxon>Pseudomonadota</taxon>
        <taxon>Alphaproteobacteria</taxon>
        <taxon>Parvularculales</taxon>
        <taxon>Parvularculaceae</taxon>
        <taxon>Amphiplicatus</taxon>
    </lineage>
</organism>
<feature type="binding site" evidence="11">
    <location>
        <position position="145"/>
    </location>
    <ligand>
        <name>S-adenosyl-L-methionine</name>
        <dbReference type="ChEBI" id="CHEBI:59789"/>
    </ligand>
</feature>
<keyword evidence="11" id="KW-0963">Cytoplasm</keyword>
<sequence length="272" mass="28791">MERRKSQSRGPTKPRKRPKVDLAKTALGEVPEKRGLKQPPAKTKTGKGAAAPSGGGQRELAVNVKTAKRRRHSSTLWLQRQLNDPYVARAKAEGYRSRAAYKLIELNERFGLIKPGARVVDLGAAPGGWSQVAAKAGAAKVVGIDYLGMDPVPGADILEMDFLDAQAPARLKALLGGEADVVLSDMAAPTTGHKPTDHLRVVALAEAALAFAVDVLAPGGSFVCKVFQGGAEGELLASLKRNFATVKHAKPKASRAESPEMYVAATGFRGRA</sequence>
<dbReference type="Gene3D" id="3.40.50.150">
    <property type="entry name" value="Vaccinia Virus protein VP39"/>
    <property type="match status" value="1"/>
</dbReference>
<dbReference type="RefSeq" id="WP_089413414.1">
    <property type="nucleotide sequence ID" value="NZ_FZQA01000012.1"/>
</dbReference>
<keyword evidence="1 11" id="KW-0698">rRNA processing</keyword>
<evidence type="ECO:0000256" key="12">
    <source>
        <dbReference type="SAM" id="MobiDB-lite"/>
    </source>
</evidence>
<dbReference type="PANTHER" id="PTHR10920:SF18">
    <property type="entry name" value="RRNA METHYLTRANSFERASE 2, MITOCHONDRIAL"/>
    <property type="match status" value="1"/>
</dbReference>
<proteinExistence type="inferred from homology"/>
<comment type="similarity">
    <text evidence="11">Belongs to the class I-like SAM-binding methyltransferase superfamily. RNA methyltransferase RlmE family.</text>
</comment>
<evidence type="ECO:0000256" key="10">
    <source>
        <dbReference type="ARBA" id="ARBA00048970"/>
    </source>
</evidence>
<feature type="region of interest" description="Disordered" evidence="12">
    <location>
        <begin position="1"/>
        <end position="59"/>
    </location>
</feature>
<feature type="compositionally biased region" description="Low complexity" evidence="12">
    <location>
        <begin position="39"/>
        <end position="52"/>
    </location>
</feature>
<evidence type="ECO:0000256" key="9">
    <source>
        <dbReference type="ARBA" id="ARBA00042745"/>
    </source>
</evidence>
<feature type="domain" description="Ribosomal RNA methyltransferase FtsJ" evidence="13">
    <location>
        <begin position="95"/>
        <end position="268"/>
    </location>
</feature>
<keyword evidence="4 11" id="KW-0949">S-adenosyl-L-methionine</keyword>
<feature type="binding site" evidence="11">
    <location>
        <position position="185"/>
    </location>
    <ligand>
        <name>S-adenosyl-L-methionine</name>
        <dbReference type="ChEBI" id="CHEBI:59789"/>
    </ligand>
</feature>
<evidence type="ECO:0000259" key="13">
    <source>
        <dbReference type="Pfam" id="PF01728"/>
    </source>
</evidence>
<evidence type="ECO:0000256" key="1">
    <source>
        <dbReference type="ARBA" id="ARBA00022552"/>
    </source>
</evidence>
<dbReference type="OrthoDB" id="9790080at2"/>
<evidence type="ECO:0000313" key="15">
    <source>
        <dbReference type="Proteomes" id="UP000198346"/>
    </source>
</evidence>
<keyword evidence="2 11" id="KW-0489">Methyltransferase</keyword>
<reference evidence="14 15" key="1">
    <citation type="submission" date="2017-07" db="EMBL/GenBank/DDBJ databases">
        <authorList>
            <person name="Sun Z.S."/>
            <person name="Albrecht U."/>
            <person name="Echele G."/>
            <person name="Lee C.C."/>
        </authorList>
    </citation>
    <scope>NUCLEOTIDE SEQUENCE [LARGE SCALE GENOMIC DNA]</scope>
    <source>
        <strain evidence="14 15">CGMCC 1.12710</strain>
    </source>
</reference>
<dbReference type="SUPFAM" id="SSF53335">
    <property type="entry name" value="S-adenosyl-L-methionine-dependent methyltransferases"/>
    <property type="match status" value="1"/>
</dbReference>
<feature type="binding site" evidence="11">
    <location>
        <position position="127"/>
    </location>
    <ligand>
        <name>S-adenosyl-L-methionine</name>
        <dbReference type="ChEBI" id="CHEBI:59789"/>
    </ligand>
</feature>
<protein>
    <recommendedName>
        <fullName evidence="7 11">Ribosomal RNA large subunit methyltransferase E</fullName>
        <ecNumber evidence="6 11">2.1.1.166</ecNumber>
    </recommendedName>
    <alternativeName>
        <fullName evidence="9 11">23S rRNA Um2552 methyltransferase</fullName>
    </alternativeName>
    <alternativeName>
        <fullName evidence="8 11">rRNA (uridine-2'-O-)-methyltransferase</fullName>
    </alternativeName>
</protein>
<dbReference type="InterPro" id="IPR050082">
    <property type="entry name" value="RNA_methyltr_RlmE"/>
</dbReference>
<name>A0A239Q0Q7_9PROT</name>
<dbReference type="EMBL" id="FZQA01000012">
    <property type="protein sequence ID" value="SNT75928.1"/>
    <property type="molecule type" value="Genomic_DNA"/>
</dbReference>
<gene>
    <name evidence="11" type="primary">rlmE</name>
    <name evidence="11" type="synonym">ftsJ</name>
    <name evidence="11" type="synonym">rrmJ</name>
    <name evidence="14" type="ORF">SAMN06297382_2993</name>
</gene>
<feature type="active site" description="Proton acceptor" evidence="11">
    <location>
        <position position="225"/>
    </location>
</feature>
<dbReference type="PANTHER" id="PTHR10920">
    <property type="entry name" value="RIBOSOMAL RNA METHYLTRANSFERASE"/>
    <property type="match status" value="1"/>
</dbReference>
<dbReference type="GO" id="GO:0008650">
    <property type="term" value="F:rRNA (uridine-2'-O-)-methyltransferase activity"/>
    <property type="evidence" value="ECO:0007669"/>
    <property type="project" value="UniProtKB-UniRule"/>
</dbReference>
<keyword evidence="15" id="KW-1185">Reference proteome</keyword>
<evidence type="ECO:0000256" key="2">
    <source>
        <dbReference type="ARBA" id="ARBA00022603"/>
    </source>
</evidence>
<evidence type="ECO:0000256" key="3">
    <source>
        <dbReference type="ARBA" id="ARBA00022679"/>
    </source>
</evidence>
<feature type="binding site" evidence="11">
    <location>
        <position position="161"/>
    </location>
    <ligand>
        <name>S-adenosyl-L-methionine</name>
        <dbReference type="ChEBI" id="CHEBI:59789"/>
    </ligand>
</feature>
<dbReference type="Pfam" id="PF01728">
    <property type="entry name" value="FtsJ"/>
    <property type="match status" value="1"/>
</dbReference>
<dbReference type="GO" id="GO:0005737">
    <property type="term" value="C:cytoplasm"/>
    <property type="evidence" value="ECO:0007669"/>
    <property type="project" value="UniProtKB-SubCell"/>
</dbReference>
<comment type="catalytic activity">
    <reaction evidence="10 11">
        <text>uridine(2552) in 23S rRNA + S-adenosyl-L-methionine = 2'-O-methyluridine(2552) in 23S rRNA + S-adenosyl-L-homocysteine + H(+)</text>
        <dbReference type="Rhea" id="RHEA:42720"/>
        <dbReference type="Rhea" id="RHEA-COMP:10202"/>
        <dbReference type="Rhea" id="RHEA-COMP:10203"/>
        <dbReference type="ChEBI" id="CHEBI:15378"/>
        <dbReference type="ChEBI" id="CHEBI:57856"/>
        <dbReference type="ChEBI" id="CHEBI:59789"/>
        <dbReference type="ChEBI" id="CHEBI:65315"/>
        <dbReference type="ChEBI" id="CHEBI:74478"/>
        <dbReference type="EC" id="2.1.1.166"/>
    </reaction>
</comment>
<dbReference type="AlphaFoldDB" id="A0A239Q0Q7"/>
<comment type="subcellular location">
    <subcellularLocation>
        <location evidence="11">Cytoplasm</location>
    </subcellularLocation>
</comment>
<dbReference type="HAMAP" id="MF_01547">
    <property type="entry name" value="RNA_methyltr_E"/>
    <property type="match status" value="1"/>
</dbReference>
<dbReference type="InterPro" id="IPR015507">
    <property type="entry name" value="rRNA-MeTfrase_E"/>
</dbReference>
<evidence type="ECO:0000313" key="14">
    <source>
        <dbReference type="EMBL" id="SNT75928.1"/>
    </source>
</evidence>
<evidence type="ECO:0000256" key="7">
    <source>
        <dbReference type="ARBA" id="ARBA00041129"/>
    </source>
</evidence>
<keyword evidence="3 11" id="KW-0808">Transferase</keyword>
<evidence type="ECO:0000256" key="11">
    <source>
        <dbReference type="HAMAP-Rule" id="MF_01547"/>
    </source>
</evidence>
<evidence type="ECO:0000256" key="8">
    <source>
        <dbReference type="ARBA" id="ARBA00041995"/>
    </source>
</evidence>
<evidence type="ECO:0000256" key="5">
    <source>
        <dbReference type="ARBA" id="ARBA00037569"/>
    </source>
</evidence>
<dbReference type="EC" id="2.1.1.166" evidence="6 11"/>
<evidence type="ECO:0000256" key="4">
    <source>
        <dbReference type="ARBA" id="ARBA00022691"/>
    </source>
</evidence>
<dbReference type="InterPro" id="IPR029063">
    <property type="entry name" value="SAM-dependent_MTases_sf"/>
</dbReference>
<comment type="function">
    <text evidence="5 11">Specifically methylates the uridine in position 2552 of 23S rRNA at the 2'-O position of the ribose in the fully assembled 50S ribosomal subunit.</text>
</comment>